<dbReference type="OrthoDB" id="3353671at2759"/>
<organism evidence="1 2">
    <name type="scientific">Rhizoctonia solani 123E</name>
    <dbReference type="NCBI Taxonomy" id="1423351"/>
    <lineage>
        <taxon>Eukaryota</taxon>
        <taxon>Fungi</taxon>
        <taxon>Dikarya</taxon>
        <taxon>Basidiomycota</taxon>
        <taxon>Agaricomycotina</taxon>
        <taxon>Agaricomycetes</taxon>
        <taxon>Cantharellales</taxon>
        <taxon>Ceratobasidiaceae</taxon>
        <taxon>Rhizoctonia</taxon>
    </lineage>
</organism>
<dbReference type="AlphaFoldDB" id="A0A074RNV7"/>
<evidence type="ECO:0000313" key="1">
    <source>
        <dbReference type="EMBL" id="KEP47040.1"/>
    </source>
</evidence>
<protein>
    <submittedName>
        <fullName evidence="1">Uncharacterized protein</fullName>
    </submittedName>
</protein>
<name>A0A074RNV7_9AGAM</name>
<comment type="caution">
    <text evidence="1">The sequence shown here is derived from an EMBL/GenBank/DDBJ whole genome shotgun (WGS) entry which is preliminary data.</text>
</comment>
<dbReference type="EMBL" id="AZST01000858">
    <property type="protein sequence ID" value="KEP47040.1"/>
    <property type="molecule type" value="Genomic_DNA"/>
</dbReference>
<sequence length="108" mass="12079">MYLPNVYQILLSILSIPSSQRADQPTGELTQDTPTQVPAAFDLCPQMTIRCVKDGDWPKGIVGDIGKKDFCWHWPRCQQCDIAANTDECNLIFPECEDACDAFAPIPF</sequence>
<gene>
    <name evidence="1" type="ORF">V565_170350</name>
</gene>
<evidence type="ECO:0000313" key="2">
    <source>
        <dbReference type="Proteomes" id="UP000027456"/>
    </source>
</evidence>
<accession>A0A074RNV7</accession>
<keyword evidence="2" id="KW-1185">Reference proteome</keyword>
<reference evidence="1 2" key="1">
    <citation type="submission" date="2013-12" db="EMBL/GenBank/DDBJ databases">
        <authorList>
            <person name="Cubeta M."/>
            <person name="Pakala S."/>
            <person name="Fedorova N."/>
            <person name="Thomas E."/>
            <person name="Dean R."/>
            <person name="Jabaji S."/>
            <person name="Neate S."/>
            <person name="Toda T."/>
            <person name="Tavantzis S."/>
            <person name="Vilgalys R."/>
            <person name="Bharathan N."/>
            <person name="Pakala S."/>
            <person name="Losada L.S."/>
            <person name="Zafar N."/>
            <person name="Nierman W."/>
        </authorList>
    </citation>
    <scope>NUCLEOTIDE SEQUENCE [LARGE SCALE GENOMIC DNA]</scope>
    <source>
        <strain evidence="1 2">123E</strain>
    </source>
</reference>
<dbReference type="HOGENOM" id="CLU_150208_0_0_1"/>
<proteinExistence type="predicted"/>
<dbReference type="Proteomes" id="UP000027456">
    <property type="component" value="Unassembled WGS sequence"/>
</dbReference>